<evidence type="ECO:0000313" key="3">
    <source>
        <dbReference type="Proteomes" id="UP001148786"/>
    </source>
</evidence>
<dbReference type="SUPFAM" id="SSF101447">
    <property type="entry name" value="Formin homology 2 domain (FH2 domain)"/>
    <property type="match status" value="1"/>
</dbReference>
<evidence type="ECO:0000256" key="1">
    <source>
        <dbReference type="SAM" id="MobiDB-lite"/>
    </source>
</evidence>
<gene>
    <name evidence="2" type="ORF">NLJ89_g3499</name>
</gene>
<feature type="region of interest" description="Disordered" evidence="1">
    <location>
        <begin position="488"/>
        <end position="555"/>
    </location>
</feature>
<dbReference type="AlphaFoldDB" id="A0A9W8K4R9"/>
<dbReference type="EMBL" id="JANKHO010000254">
    <property type="protein sequence ID" value="KAJ3512488.1"/>
    <property type="molecule type" value="Genomic_DNA"/>
</dbReference>
<feature type="region of interest" description="Disordered" evidence="1">
    <location>
        <begin position="88"/>
        <end position="185"/>
    </location>
</feature>
<evidence type="ECO:0000313" key="2">
    <source>
        <dbReference type="EMBL" id="KAJ3512488.1"/>
    </source>
</evidence>
<accession>A0A9W8K4R9</accession>
<feature type="region of interest" description="Disordered" evidence="1">
    <location>
        <begin position="57"/>
        <end position="76"/>
    </location>
</feature>
<feature type="compositionally biased region" description="Gly residues" evidence="1">
    <location>
        <begin position="88"/>
        <end position="97"/>
    </location>
</feature>
<comment type="caution">
    <text evidence="2">The sequence shown here is derived from an EMBL/GenBank/DDBJ whole genome shotgun (WGS) entry which is preliminary data.</text>
</comment>
<organism evidence="2 3">
    <name type="scientific">Agrocybe chaxingu</name>
    <dbReference type="NCBI Taxonomy" id="84603"/>
    <lineage>
        <taxon>Eukaryota</taxon>
        <taxon>Fungi</taxon>
        <taxon>Dikarya</taxon>
        <taxon>Basidiomycota</taxon>
        <taxon>Agaricomycotina</taxon>
        <taxon>Agaricomycetes</taxon>
        <taxon>Agaricomycetidae</taxon>
        <taxon>Agaricales</taxon>
        <taxon>Agaricineae</taxon>
        <taxon>Strophariaceae</taxon>
        <taxon>Agrocybe</taxon>
    </lineage>
</organism>
<feature type="compositionally biased region" description="Gly residues" evidence="1">
    <location>
        <begin position="497"/>
        <end position="507"/>
    </location>
</feature>
<proteinExistence type="predicted"/>
<dbReference type="Proteomes" id="UP001148786">
    <property type="component" value="Unassembled WGS sequence"/>
</dbReference>
<feature type="compositionally biased region" description="Low complexity" evidence="1">
    <location>
        <begin position="515"/>
        <end position="540"/>
    </location>
</feature>
<sequence>MPSRFQDIQLLVEVVEEVRQWWLVAKDPPVRSGSGVPVALCVSLAIVGTAGVVLAKEKGRNGGSGGGASSSSSSSGSYAYHMYAGGSGGGGDAGPSRGGHRGHPNGGRGPPAQQSRPPGGGGQRQPPSRQTLALPRVQKLRERPLPEQKPEPLGRPPPPPPPPPPPSNTAPPGEDDDSPKPPEEYNISGALVFALVLGLIAKHYFPQQEKERDWPEIINTTDVDLSGSSEMMKEFIETAAQLNIKTDEFDVLELLRDGLAAQAVVLPSVLEDVSVGGTNASPLRSKVVPAGLSPLLAKVNVVPTRAPDPIAAPWWRRKRNIEDYWMIYRLGCALLFALLERVRVPKVKLRSAFRTAEAAAAADQTRRVGLDFDKMCAVYDQEVPPLVFMESAGFFLEPLLNSYSFRMKGKPRCSGLYKDSVWVKTTTDWVWDYHPFFNVGSDNFDAREVQWNEWTEVRYFEPVKEVEKGEHMEIIKVRPPWLRSSVHASPSAYPSGSGHGHGHGSPSGPGPGPPSSSYNAATSLSSPLSAPSTPERSPSRPLRPPSPRLALPESP</sequence>
<feature type="compositionally biased region" description="Pro residues" evidence="1">
    <location>
        <begin position="153"/>
        <end position="169"/>
    </location>
</feature>
<protein>
    <submittedName>
        <fullName evidence="2">Uncharacterized protein</fullName>
    </submittedName>
</protein>
<name>A0A9W8K4R9_9AGAR</name>
<feature type="compositionally biased region" description="Basic and acidic residues" evidence="1">
    <location>
        <begin position="139"/>
        <end position="152"/>
    </location>
</feature>
<reference evidence="2" key="1">
    <citation type="submission" date="2022-07" db="EMBL/GenBank/DDBJ databases">
        <title>Genome Sequence of Agrocybe chaxingu.</title>
        <authorList>
            <person name="Buettner E."/>
        </authorList>
    </citation>
    <scope>NUCLEOTIDE SEQUENCE</scope>
    <source>
        <strain evidence="2">MP-N11</strain>
    </source>
</reference>
<dbReference type="OrthoDB" id="10460018at2759"/>
<keyword evidence="3" id="KW-1185">Reference proteome</keyword>